<name>F8P5Y4_SERL9</name>
<evidence type="ECO:0000313" key="2">
    <source>
        <dbReference type="EMBL" id="EGO22021.1"/>
    </source>
</evidence>
<protein>
    <recommendedName>
        <fullName evidence="3">DDE-1 domain-containing protein</fullName>
    </recommendedName>
</protein>
<gene>
    <name evidence="2" type="ORF">SERLADRAFT_441246</name>
</gene>
<evidence type="ECO:0000256" key="1">
    <source>
        <dbReference type="SAM" id="MobiDB-lite"/>
    </source>
</evidence>
<dbReference type="EMBL" id="GL945438">
    <property type="protein sequence ID" value="EGO22021.1"/>
    <property type="molecule type" value="Genomic_DNA"/>
</dbReference>
<proteinExistence type="predicted"/>
<dbReference type="PANTHER" id="PTHR35871:SF1">
    <property type="entry name" value="CXC1-LIKE CYSTEINE CLUSTER ASSOCIATED WITH KDZ TRANSPOSASES DOMAIN-CONTAINING PROTEIN"/>
    <property type="match status" value="1"/>
</dbReference>
<dbReference type="KEGG" id="sla:SERLADRAFT_441246"/>
<dbReference type="RefSeq" id="XP_007321807.1">
    <property type="nucleotide sequence ID" value="XM_007321745.1"/>
</dbReference>
<reference evidence="2" key="1">
    <citation type="submission" date="2011-04" db="EMBL/GenBank/DDBJ databases">
        <title>Evolution of plant cell wall degrading machinery underlies the functional diversity of forest fungi.</title>
        <authorList>
            <consortium name="US DOE Joint Genome Institute (JGI-PGF)"/>
            <person name="Eastwood D.C."/>
            <person name="Floudas D."/>
            <person name="Binder M."/>
            <person name="Majcherczyk A."/>
            <person name="Schneider P."/>
            <person name="Aerts A."/>
            <person name="Asiegbu F.O."/>
            <person name="Baker S.E."/>
            <person name="Barry K."/>
            <person name="Bendiksby M."/>
            <person name="Blumentritt M."/>
            <person name="Coutinho P.M."/>
            <person name="Cullen D."/>
            <person name="Cullen D."/>
            <person name="Gathman A."/>
            <person name="Goodell B."/>
            <person name="Henrissat B."/>
            <person name="Ihrmark K."/>
            <person name="Kauserud H."/>
            <person name="Kohler A."/>
            <person name="LaButti K."/>
            <person name="Lapidus A."/>
            <person name="Lavin J.L."/>
            <person name="Lee Y.-H."/>
            <person name="Lindquist E."/>
            <person name="Lilly W."/>
            <person name="Lucas S."/>
            <person name="Morin E."/>
            <person name="Murat C."/>
            <person name="Oguiza J.A."/>
            <person name="Park J."/>
            <person name="Pisabarro A.G."/>
            <person name="Riley R."/>
            <person name="Rosling A."/>
            <person name="Salamov A."/>
            <person name="Schmidt O."/>
            <person name="Schmutz J."/>
            <person name="Skrede I."/>
            <person name="Stenlid J."/>
            <person name="Wiebenga A."/>
            <person name="Xie X."/>
            <person name="Kues U."/>
            <person name="Hibbett D.S."/>
            <person name="Hoffmeister D."/>
            <person name="Hogberg N."/>
            <person name="Martin F."/>
            <person name="Grigoriev I.V."/>
            <person name="Watkinson S.C."/>
        </authorList>
    </citation>
    <scope>NUCLEOTIDE SEQUENCE</scope>
    <source>
        <strain evidence="2">S7.9</strain>
    </source>
</reference>
<dbReference type="GeneID" id="18815518"/>
<organism>
    <name type="scientific">Serpula lacrymans var. lacrymans (strain S7.9)</name>
    <name type="common">Dry rot fungus</name>
    <dbReference type="NCBI Taxonomy" id="578457"/>
    <lineage>
        <taxon>Eukaryota</taxon>
        <taxon>Fungi</taxon>
        <taxon>Dikarya</taxon>
        <taxon>Basidiomycota</taxon>
        <taxon>Agaricomycotina</taxon>
        <taxon>Agaricomycetes</taxon>
        <taxon>Agaricomycetidae</taxon>
        <taxon>Boletales</taxon>
        <taxon>Coniophorineae</taxon>
        <taxon>Serpulaceae</taxon>
        <taxon>Serpula</taxon>
    </lineage>
</organism>
<evidence type="ECO:0008006" key="3">
    <source>
        <dbReference type="Google" id="ProtNLM"/>
    </source>
</evidence>
<feature type="region of interest" description="Disordered" evidence="1">
    <location>
        <begin position="89"/>
        <end position="117"/>
    </location>
</feature>
<dbReference type="PANTHER" id="PTHR35871">
    <property type="entry name" value="EXPRESSED PROTEIN"/>
    <property type="match status" value="1"/>
</dbReference>
<sequence length="117" mass="13190">MYPEGSRFNPWSGQYPILSNSDIVEEAREIIYPGANGDAWWDTEQLFKQVKRAIQIFETMRPGCVSLFIFDQSSAHASLPPDALKAFEMNKSNGGKQRDTVIPESNSTVEHRGKVNL</sequence>
<dbReference type="HOGENOM" id="CLU_2203378_0_0_1"/>
<dbReference type="AlphaFoldDB" id="F8P5Y4"/>
<accession>F8P5Y4</accession>
<dbReference type="OrthoDB" id="6511194at2759"/>
<dbReference type="Proteomes" id="UP000008064">
    <property type="component" value="Unassembled WGS sequence"/>
</dbReference>